<comment type="caution">
    <text evidence="2">The sequence shown here is derived from an EMBL/GenBank/DDBJ whole genome shotgun (WGS) entry which is preliminary data.</text>
</comment>
<sequence>MAKEIDRVRTTSALEVVRQHPLLVLFALSPAFAGLALIWWLAGTGWAIVTLLVLLVAGGAFVVLKR</sequence>
<evidence type="ECO:0000256" key="1">
    <source>
        <dbReference type="SAM" id="Phobius"/>
    </source>
</evidence>
<keyword evidence="1" id="KW-0472">Membrane</keyword>
<feature type="transmembrane region" description="Helical" evidence="1">
    <location>
        <begin position="46"/>
        <end position="64"/>
    </location>
</feature>
<keyword evidence="1" id="KW-0812">Transmembrane</keyword>
<dbReference type="RefSeq" id="WP_163709108.1">
    <property type="nucleotide sequence ID" value="NZ_BLKZ01000001.1"/>
</dbReference>
<dbReference type="AlphaFoldDB" id="A0A7I9YKJ3"/>
<feature type="transmembrane region" description="Helical" evidence="1">
    <location>
        <begin position="21"/>
        <end position="40"/>
    </location>
</feature>
<name>A0A7I9YKJ3_MYCBU</name>
<evidence type="ECO:0000313" key="3">
    <source>
        <dbReference type="Proteomes" id="UP000465360"/>
    </source>
</evidence>
<dbReference type="Proteomes" id="UP000465360">
    <property type="component" value="Unassembled WGS sequence"/>
</dbReference>
<keyword evidence="3" id="KW-1185">Reference proteome</keyword>
<keyword evidence="1" id="KW-1133">Transmembrane helix</keyword>
<gene>
    <name evidence="2" type="ORF">MBOU_12220</name>
</gene>
<dbReference type="EMBL" id="BLKZ01000001">
    <property type="protein sequence ID" value="GFG89180.1"/>
    <property type="molecule type" value="Genomic_DNA"/>
</dbReference>
<accession>A0A7I9YKJ3</accession>
<proteinExistence type="predicted"/>
<organism evidence="2 3">
    <name type="scientific">Mycobacterium bourgelatii</name>
    <dbReference type="NCBI Taxonomy" id="1273442"/>
    <lineage>
        <taxon>Bacteria</taxon>
        <taxon>Bacillati</taxon>
        <taxon>Actinomycetota</taxon>
        <taxon>Actinomycetes</taxon>
        <taxon>Mycobacteriales</taxon>
        <taxon>Mycobacteriaceae</taxon>
        <taxon>Mycobacterium</taxon>
    </lineage>
</organism>
<reference evidence="2 3" key="1">
    <citation type="journal article" date="2019" name="Emerg. Microbes Infect.">
        <title>Comprehensive subspecies identification of 175 nontuberculous mycobacteria species based on 7547 genomic profiles.</title>
        <authorList>
            <person name="Matsumoto Y."/>
            <person name="Kinjo T."/>
            <person name="Motooka D."/>
            <person name="Nabeya D."/>
            <person name="Jung N."/>
            <person name="Uechi K."/>
            <person name="Horii T."/>
            <person name="Iida T."/>
            <person name="Fujita J."/>
            <person name="Nakamura S."/>
        </authorList>
    </citation>
    <scope>NUCLEOTIDE SEQUENCE [LARGE SCALE GENOMIC DNA]</scope>
    <source>
        <strain evidence="2 3">JCM 30725</strain>
    </source>
</reference>
<protein>
    <submittedName>
        <fullName evidence="2">Uncharacterized protein</fullName>
    </submittedName>
</protein>
<evidence type="ECO:0000313" key="2">
    <source>
        <dbReference type="EMBL" id="GFG89180.1"/>
    </source>
</evidence>